<protein>
    <submittedName>
        <fullName evidence="1">DUF1501 domain-containing protein</fullName>
    </submittedName>
</protein>
<comment type="caution">
    <text evidence="1">The sequence shown here is derived from an EMBL/GenBank/DDBJ whole genome shotgun (WGS) entry which is preliminary data.</text>
</comment>
<reference evidence="1 2" key="1">
    <citation type="submission" date="2018-08" db="EMBL/GenBank/DDBJ databases">
        <title>Chitinophagaceae sp. K23C18032701, a novel bacterium isolated from forest soil.</title>
        <authorList>
            <person name="Wang C."/>
        </authorList>
    </citation>
    <scope>NUCLEOTIDE SEQUENCE [LARGE SCALE GENOMIC DNA]</scope>
    <source>
        <strain evidence="1 2">K23C18032701</strain>
    </source>
</reference>
<dbReference type="Gene3D" id="3.40.720.10">
    <property type="entry name" value="Alkaline Phosphatase, subunit A"/>
    <property type="match status" value="1"/>
</dbReference>
<proteinExistence type="predicted"/>
<dbReference type="Proteomes" id="UP000261284">
    <property type="component" value="Unassembled WGS sequence"/>
</dbReference>
<gene>
    <name evidence="1" type="ORF">DXN05_21480</name>
</gene>
<dbReference type="AlphaFoldDB" id="A0A3E1NEA7"/>
<dbReference type="SUPFAM" id="SSF53649">
    <property type="entry name" value="Alkaline phosphatase-like"/>
    <property type="match status" value="1"/>
</dbReference>
<dbReference type="PANTHER" id="PTHR10151">
    <property type="entry name" value="ECTONUCLEOTIDE PYROPHOSPHATASE/PHOSPHODIESTERASE"/>
    <property type="match status" value="1"/>
</dbReference>
<dbReference type="Pfam" id="PF01663">
    <property type="entry name" value="Phosphodiest"/>
    <property type="match status" value="1"/>
</dbReference>
<dbReference type="RefSeq" id="WP_116849352.1">
    <property type="nucleotide sequence ID" value="NZ_QTJU01000011.1"/>
</dbReference>
<sequence length="475" mass="54075">MVTKRRVVYYLVDGAHINVMQELLQQGHLPNIKRIVDEGTFRTATTCFPSTTGPAYLPFLTGHFPGSMHITGIRWFDKEEFKRKRWRNKEAIRSYCGPEANLFNSDMPGDKPTLLELLGQSYNVYNMITRGVPDKFDLGKKGKSLLYLRAHFFGRNHPVDELGHKRIMEMLRKGNDFDFLFAVFPSVDWDSHYYDIRDQRTIQAYKIADQSLGELREFLEKKGWWQQTLFVLSSDHGLTATHTHFDIADWLTEAGLPSISHPFIWKKNPAASVSVSGNSFASLHLLHHEGSGPLGESSLVNSFGESRLQQLIQKEAVDFIIYRGNEPGVLCVHNNAGKALIKKTGNRYSYLPETSDPLSLGSAVFADDHREALVKTFDSLYPDSLVQAEQLFRSKRAGDMVICAKKGYDLRDAWEIPEHKGSHGSLHREHMLVPLIYNQQHWAQHPARTADLFSTLLDWMHKPIPPSEGTSLIVQ</sequence>
<dbReference type="PANTHER" id="PTHR10151:SF120">
    <property type="entry name" value="BIS(5'-ADENOSYL)-TRIPHOSPHATASE"/>
    <property type="match status" value="1"/>
</dbReference>
<evidence type="ECO:0000313" key="2">
    <source>
        <dbReference type="Proteomes" id="UP000261284"/>
    </source>
</evidence>
<dbReference type="EMBL" id="QTJU01000011">
    <property type="protein sequence ID" value="RFM26174.1"/>
    <property type="molecule type" value="Genomic_DNA"/>
</dbReference>
<dbReference type="InterPro" id="IPR017850">
    <property type="entry name" value="Alkaline_phosphatase_core_sf"/>
</dbReference>
<dbReference type="GO" id="GO:0016787">
    <property type="term" value="F:hydrolase activity"/>
    <property type="evidence" value="ECO:0007669"/>
    <property type="project" value="UniProtKB-ARBA"/>
</dbReference>
<keyword evidence="2" id="KW-1185">Reference proteome</keyword>
<dbReference type="InterPro" id="IPR002591">
    <property type="entry name" value="Phosphodiest/P_Trfase"/>
</dbReference>
<evidence type="ECO:0000313" key="1">
    <source>
        <dbReference type="EMBL" id="RFM26174.1"/>
    </source>
</evidence>
<dbReference type="OrthoDB" id="279982at2"/>
<name>A0A3E1NEA7_9BACT</name>
<organism evidence="1 2">
    <name type="scientific">Deminuibacter soli</name>
    <dbReference type="NCBI Taxonomy" id="2291815"/>
    <lineage>
        <taxon>Bacteria</taxon>
        <taxon>Pseudomonadati</taxon>
        <taxon>Bacteroidota</taxon>
        <taxon>Chitinophagia</taxon>
        <taxon>Chitinophagales</taxon>
        <taxon>Chitinophagaceae</taxon>
        <taxon>Deminuibacter</taxon>
    </lineage>
</organism>
<accession>A0A3E1NEA7</accession>